<comment type="caution">
    <text evidence="1">The sequence shown here is derived from an EMBL/GenBank/DDBJ whole genome shotgun (WGS) entry which is preliminary data.</text>
</comment>
<reference evidence="1 2" key="1">
    <citation type="journal article" date="2022" name="DNA Res.">
        <title>Chromosomal-level genome assembly of the orchid tree Bauhinia variegata (Leguminosae; Cercidoideae) supports the allotetraploid origin hypothesis of Bauhinia.</title>
        <authorList>
            <person name="Zhong Y."/>
            <person name="Chen Y."/>
            <person name="Zheng D."/>
            <person name="Pang J."/>
            <person name="Liu Y."/>
            <person name="Luo S."/>
            <person name="Meng S."/>
            <person name="Qian L."/>
            <person name="Wei D."/>
            <person name="Dai S."/>
            <person name="Zhou R."/>
        </authorList>
    </citation>
    <scope>NUCLEOTIDE SEQUENCE [LARGE SCALE GENOMIC DNA]</scope>
    <source>
        <strain evidence="1">BV-YZ2020</strain>
    </source>
</reference>
<evidence type="ECO:0000313" key="2">
    <source>
        <dbReference type="Proteomes" id="UP000828941"/>
    </source>
</evidence>
<protein>
    <submittedName>
        <fullName evidence="1">Uncharacterized protein</fullName>
    </submittedName>
</protein>
<sequence length="150" mass="16694">MQLTLPIYLMFEDVRYKVQGKSVKSSEENRHILHGINGSVHPGEILLLMGTFREWMGYVMQDDVLFPHLTVKETLTYTAVFKNCSDLQNVAKGLGQTISAASLDVKKANTLASIIVMTLMLSGGFFGQEVPSFKYGYDMSPSTTTRIGCF</sequence>
<dbReference type="Proteomes" id="UP000828941">
    <property type="component" value="Chromosome 12"/>
</dbReference>
<evidence type="ECO:0000313" key="1">
    <source>
        <dbReference type="EMBL" id="KAI4307163.1"/>
    </source>
</evidence>
<accession>A0ACB9LCJ2</accession>
<keyword evidence="2" id="KW-1185">Reference proteome</keyword>
<proteinExistence type="predicted"/>
<organism evidence="1 2">
    <name type="scientific">Bauhinia variegata</name>
    <name type="common">Purple orchid tree</name>
    <name type="synonym">Phanera variegata</name>
    <dbReference type="NCBI Taxonomy" id="167791"/>
    <lineage>
        <taxon>Eukaryota</taxon>
        <taxon>Viridiplantae</taxon>
        <taxon>Streptophyta</taxon>
        <taxon>Embryophyta</taxon>
        <taxon>Tracheophyta</taxon>
        <taxon>Spermatophyta</taxon>
        <taxon>Magnoliopsida</taxon>
        <taxon>eudicotyledons</taxon>
        <taxon>Gunneridae</taxon>
        <taxon>Pentapetalae</taxon>
        <taxon>rosids</taxon>
        <taxon>fabids</taxon>
        <taxon>Fabales</taxon>
        <taxon>Fabaceae</taxon>
        <taxon>Cercidoideae</taxon>
        <taxon>Cercideae</taxon>
        <taxon>Bauhiniinae</taxon>
        <taxon>Bauhinia</taxon>
    </lineage>
</organism>
<dbReference type="EMBL" id="CM039437">
    <property type="protein sequence ID" value="KAI4307163.1"/>
    <property type="molecule type" value="Genomic_DNA"/>
</dbReference>
<name>A0ACB9LCJ2_BAUVA</name>
<gene>
    <name evidence="1" type="ORF">L6164_030380</name>
</gene>